<gene>
    <name evidence="2" type="ORF">M407DRAFT_30811</name>
</gene>
<dbReference type="AlphaFoldDB" id="A0A0C3PWU2"/>
<feature type="region of interest" description="Disordered" evidence="1">
    <location>
        <begin position="1"/>
        <end position="34"/>
    </location>
</feature>
<evidence type="ECO:0000313" key="3">
    <source>
        <dbReference type="Proteomes" id="UP000054248"/>
    </source>
</evidence>
<protein>
    <submittedName>
        <fullName evidence="2">Uncharacterized protein</fullName>
    </submittedName>
</protein>
<dbReference type="EMBL" id="KN823216">
    <property type="protein sequence ID" value="KIO19530.1"/>
    <property type="molecule type" value="Genomic_DNA"/>
</dbReference>
<dbReference type="HOGENOM" id="CLU_1185779_0_0_1"/>
<evidence type="ECO:0000256" key="1">
    <source>
        <dbReference type="SAM" id="MobiDB-lite"/>
    </source>
</evidence>
<proteinExistence type="predicted"/>
<organism evidence="2 3">
    <name type="scientific">Tulasnella calospora MUT 4182</name>
    <dbReference type="NCBI Taxonomy" id="1051891"/>
    <lineage>
        <taxon>Eukaryota</taxon>
        <taxon>Fungi</taxon>
        <taxon>Dikarya</taxon>
        <taxon>Basidiomycota</taxon>
        <taxon>Agaricomycotina</taxon>
        <taxon>Agaricomycetes</taxon>
        <taxon>Cantharellales</taxon>
        <taxon>Tulasnellaceae</taxon>
        <taxon>Tulasnella</taxon>
    </lineage>
</organism>
<keyword evidence="3" id="KW-1185">Reference proteome</keyword>
<accession>A0A0C3PWU2</accession>
<reference evidence="2 3" key="1">
    <citation type="submission" date="2014-04" db="EMBL/GenBank/DDBJ databases">
        <authorList>
            <consortium name="DOE Joint Genome Institute"/>
            <person name="Kuo A."/>
            <person name="Girlanda M."/>
            <person name="Perotto S."/>
            <person name="Kohler A."/>
            <person name="Nagy L.G."/>
            <person name="Floudas D."/>
            <person name="Copeland A."/>
            <person name="Barry K.W."/>
            <person name="Cichocki N."/>
            <person name="Veneault-Fourrey C."/>
            <person name="LaButti K."/>
            <person name="Lindquist E.A."/>
            <person name="Lipzen A."/>
            <person name="Lundell T."/>
            <person name="Morin E."/>
            <person name="Murat C."/>
            <person name="Sun H."/>
            <person name="Tunlid A."/>
            <person name="Henrissat B."/>
            <person name="Grigoriev I.V."/>
            <person name="Hibbett D.S."/>
            <person name="Martin F."/>
            <person name="Nordberg H.P."/>
            <person name="Cantor M.N."/>
            <person name="Hua S.X."/>
        </authorList>
    </citation>
    <scope>NUCLEOTIDE SEQUENCE [LARGE SCALE GENOMIC DNA]</scope>
    <source>
        <strain evidence="2 3">MUT 4182</strain>
    </source>
</reference>
<feature type="region of interest" description="Disordered" evidence="1">
    <location>
        <begin position="61"/>
        <end position="95"/>
    </location>
</feature>
<sequence>MSSQRSTYSSLAGWQGSVPSSSAAPQQLAGAWVPPPHWQTYERSEWFPSAQYQYPASPLPALPVTMAAPVPQPRPYPPSPISRPQYPAPPSPQDTLVNLEDARNSVRKTKTKAKKQVRTPVGQQIDTPVVDSPDRAGPSERSLFSPMGGSLASLPPPRKAGRPKTIRKACCDNPPTTQHERHWQNHCPNGPGALRGVSAKCRWCGKVFASSSRKDNRGRHEKACEEKQKRAENT</sequence>
<reference evidence="3" key="2">
    <citation type="submission" date="2015-01" db="EMBL/GenBank/DDBJ databases">
        <title>Evolutionary Origins and Diversification of the Mycorrhizal Mutualists.</title>
        <authorList>
            <consortium name="DOE Joint Genome Institute"/>
            <consortium name="Mycorrhizal Genomics Consortium"/>
            <person name="Kohler A."/>
            <person name="Kuo A."/>
            <person name="Nagy L.G."/>
            <person name="Floudas D."/>
            <person name="Copeland A."/>
            <person name="Barry K.W."/>
            <person name="Cichocki N."/>
            <person name="Veneault-Fourrey C."/>
            <person name="LaButti K."/>
            <person name="Lindquist E.A."/>
            <person name="Lipzen A."/>
            <person name="Lundell T."/>
            <person name="Morin E."/>
            <person name="Murat C."/>
            <person name="Riley R."/>
            <person name="Ohm R."/>
            <person name="Sun H."/>
            <person name="Tunlid A."/>
            <person name="Henrissat B."/>
            <person name="Grigoriev I.V."/>
            <person name="Hibbett D.S."/>
            <person name="Martin F."/>
        </authorList>
    </citation>
    <scope>NUCLEOTIDE SEQUENCE [LARGE SCALE GENOMIC DNA]</scope>
    <source>
        <strain evidence="3">MUT 4182</strain>
    </source>
</reference>
<feature type="compositionally biased region" description="Polar residues" evidence="1">
    <location>
        <begin position="1"/>
        <end position="25"/>
    </location>
</feature>
<feature type="region of interest" description="Disordered" evidence="1">
    <location>
        <begin position="125"/>
        <end position="165"/>
    </location>
</feature>
<dbReference type="Proteomes" id="UP000054248">
    <property type="component" value="Unassembled WGS sequence"/>
</dbReference>
<name>A0A0C3PWU2_9AGAM</name>
<feature type="compositionally biased region" description="Basic and acidic residues" evidence="1">
    <location>
        <begin position="221"/>
        <end position="234"/>
    </location>
</feature>
<feature type="region of interest" description="Disordered" evidence="1">
    <location>
        <begin position="210"/>
        <end position="234"/>
    </location>
</feature>
<evidence type="ECO:0000313" key="2">
    <source>
        <dbReference type="EMBL" id="KIO19530.1"/>
    </source>
</evidence>
<feature type="compositionally biased region" description="Pro residues" evidence="1">
    <location>
        <begin position="70"/>
        <end position="92"/>
    </location>
</feature>